<accession>A0AAV1IW92</accession>
<evidence type="ECO:0000313" key="3">
    <source>
        <dbReference type="Proteomes" id="UP001497472"/>
    </source>
</evidence>
<keyword evidence="1" id="KW-1133">Transmembrane helix</keyword>
<dbReference type="Proteomes" id="UP001497472">
    <property type="component" value="Unassembled WGS sequence"/>
</dbReference>
<evidence type="ECO:0000256" key="1">
    <source>
        <dbReference type="SAM" id="Phobius"/>
    </source>
</evidence>
<feature type="transmembrane region" description="Helical" evidence="1">
    <location>
        <begin position="311"/>
        <end position="329"/>
    </location>
</feature>
<keyword evidence="1" id="KW-0472">Membrane</keyword>
<feature type="transmembrane region" description="Helical" evidence="1">
    <location>
        <begin position="35"/>
        <end position="52"/>
    </location>
</feature>
<keyword evidence="3" id="KW-1185">Reference proteome</keyword>
<feature type="transmembrane region" description="Helical" evidence="1">
    <location>
        <begin position="281"/>
        <end position="299"/>
    </location>
</feature>
<reference evidence="2 3" key="1">
    <citation type="submission" date="2023-11" db="EMBL/GenBank/DDBJ databases">
        <authorList>
            <person name="Okamura Y."/>
        </authorList>
    </citation>
    <scope>NUCLEOTIDE SEQUENCE [LARGE SCALE GENOMIC DNA]</scope>
</reference>
<comment type="caution">
    <text evidence="2">The sequence shown here is derived from an EMBL/GenBank/DDBJ whole genome shotgun (WGS) entry which is preliminary data.</text>
</comment>
<feature type="transmembrane region" description="Helical" evidence="1">
    <location>
        <begin position="390"/>
        <end position="407"/>
    </location>
</feature>
<evidence type="ECO:0000313" key="2">
    <source>
        <dbReference type="EMBL" id="CAK1541417.1"/>
    </source>
</evidence>
<dbReference type="AlphaFoldDB" id="A0AAV1IW92"/>
<dbReference type="EMBL" id="CAVLEF010000002">
    <property type="protein sequence ID" value="CAK1541417.1"/>
    <property type="molecule type" value="Genomic_DNA"/>
</dbReference>
<organism evidence="2 3">
    <name type="scientific">Leptosia nina</name>
    <dbReference type="NCBI Taxonomy" id="320188"/>
    <lineage>
        <taxon>Eukaryota</taxon>
        <taxon>Metazoa</taxon>
        <taxon>Ecdysozoa</taxon>
        <taxon>Arthropoda</taxon>
        <taxon>Hexapoda</taxon>
        <taxon>Insecta</taxon>
        <taxon>Pterygota</taxon>
        <taxon>Neoptera</taxon>
        <taxon>Endopterygota</taxon>
        <taxon>Lepidoptera</taxon>
        <taxon>Glossata</taxon>
        <taxon>Ditrysia</taxon>
        <taxon>Papilionoidea</taxon>
        <taxon>Pieridae</taxon>
        <taxon>Pierinae</taxon>
        <taxon>Leptosia</taxon>
    </lineage>
</organism>
<name>A0AAV1IW92_9NEOP</name>
<keyword evidence="1" id="KW-0812">Transmembrane</keyword>
<sequence>MTLGLESAFKIVFGMSRVLGVAPIRFSDMPRVSKILVIYGGILLLLTSYVYGRECASLVAEWSKETGEVNFTVKGSSMRLFQASDDYIIYVYAIVKSVPRTKFLLKIVNDLKKVTILATIFTDTNFPLARTVKHIVDDYNPDIGTIWNAQILIVLLIIRTTSDVILLQFVVVALLVHTMLQEFNRKLKNLFSTKSTSDNRLSILYEKCSTKRIRVPVKDISSTIDSLGTTLTKTLGIELGDTNDVDAIKRMTHIYISYCNFVRELNTCESVLIMAHVYKSAMHLIGNLILLTFSILSYFEYSSSQLWINRALYFSSMSIFYSMLLFLLVEPSYQANIEIKQTYLLVGKELNKALERNDVIEMSELRALLKQLRLNRPFYSGFGLCMLERPLLTTVVSAVATSLVLMFQ</sequence>
<protein>
    <recommendedName>
        <fullName evidence="4">Gustatory receptor</fullName>
    </recommendedName>
</protein>
<proteinExistence type="predicted"/>
<gene>
    <name evidence="2" type="ORF">LNINA_LOCUS1403</name>
</gene>
<evidence type="ECO:0008006" key="4">
    <source>
        <dbReference type="Google" id="ProtNLM"/>
    </source>
</evidence>
<feature type="transmembrane region" description="Helical" evidence="1">
    <location>
        <begin position="151"/>
        <end position="176"/>
    </location>
</feature>